<evidence type="ECO:0000259" key="2">
    <source>
        <dbReference type="Pfam" id="PF16719"/>
    </source>
</evidence>
<protein>
    <recommendedName>
        <fullName evidence="2">SAWADEE domain-containing protein</fullName>
    </recommendedName>
</protein>
<comment type="caution">
    <text evidence="3">The sequence shown here is derived from an EMBL/GenBank/DDBJ whole genome shotgun (WGS) entry which is preliminary data.</text>
</comment>
<dbReference type="InterPro" id="IPR032001">
    <property type="entry name" value="SAWADEE_dom"/>
</dbReference>
<dbReference type="PANTHER" id="PTHR33827">
    <property type="entry name" value="PROTEIN SAWADEE HOMEODOMAIN HOMOLOG 2"/>
    <property type="match status" value="1"/>
</dbReference>
<dbReference type="Pfam" id="PF16719">
    <property type="entry name" value="SAWADEE"/>
    <property type="match status" value="1"/>
</dbReference>
<dbReference type="Gene3D" id="2.30.30.140">
    <property type="match status" value="1"/>
</dbReference>
<dbReference type="OrthoDB" id="1885884at2759"/>
<dbReference type="InterPro" id="IPR039276">
    <property type="entry name" value="SHH1/2"/>
</dbReference>
<accession>A0A6A1VZY5</accession>
<dbReference type="Gene3D" id="2.40.50.40">
    <property type="match status" value="1"/>
</dbReference>
<gene>
    <name evidence="3" type="ORF">CJ030_MR3G026391</name>
</gene>
<feature type="domain" description="SAWADEE" evidence="2">
    <location>
        <begin position="119"/>
        <end position="246"/>
    </location>
</feature>
<keyword evidence="4" id="KW-1185">Reference proteome</keyword>
<dbReference type="GO" id="GO:0003682">
    <property type="term" value="F:chromatin binding"/>
    <property type="evidence" value="ECO:0007669"/>
    <property type="project" value="InterPro"/>
</dbReference>
<evidence type="ECO:0000256" key="1">
    <source>
        <dbReference type="SAM" id="MobiDB-lite"/>
    </source>
</evidence>
<dbReference type="EMBL" id="RXIC02000021">
    <property type="protein sequence ID" value="KAB1218511.1"/>
    <property type="molecule type" value="Genomic_DNA"/>
</dbReference>
<dbReference type="AlphaFoldDB" id="A0A6A1VZY5"/>
<name>A0A6A1VZY5_9ROSI</name>
<proteinExistence type="predicted"/>
<sequence>MDGRRRKDWDDSLFEFTLSELIEMDNIYKEIGDQSVGQEFCQDIATSFSSSASRAGISAITWKQVQSWFQQRQGQSQAKVNSSSSALKLVADTSDAPSSNNVPESFPSPKGKRVTDLSELAFEAKSSKDDAWYDVGSFLTYRVLSTGELEARVRYAGFGKEDDEWVNVKRGVRERSIPLEPSECQKVEEGDLVLCFQDREDHAVYCDAYVVEVQRRVHDSRGCRCIFIVRYDHDNTQEKVQLGRICCRPKRYAGSPVDTQAEPTQYQSRSTFDILAGVKFPF</sequence>
<evidence type="ECO:0000313" key="3">
    <source>
        <dbReference type="EMBL" id="KAB1218511.1"/>
    </source>
</evidence>
<dbReference type="PANTHER" id="PTHR33827:SF2">
    <property type="entry name" value="PROTEIN SAWADEE HOMEODOMAIN HOMOLOG 1"/>
    <property type="match status" value="1"/>
</dbReference>
<reference evidence="3 4" key="1">
    <citation type="journal article" date="2019" name="Plant Biotechnol. J.">
        <title>The red bayberry genome and genetic basis of sex determination.</title>
        <authorList>
            <person name="Jia H.M."/>
            <person name="Jia H.J."/>
            <person name="Cai Q.L."/>
            <person name="Wang Y."/>
            <person name="Zhao H.B."/>
            <person name="Yang W.F."/>
            <person name="Wang G.Y."/>
            <person name="Li Y.H."/>
            <person name="Zhan D.L."/>
            <person name="Shen Y.T."/>
            <person name="Niu Q.F."/>
            <person name="Chang L."/>
            <person name="Qiu J."/>
            <person name="Zhao L."/>
            <person name="Xie H.B."/>
            <person name="Fu W.Y."/>
            <person name="Jin J."/>
            <person name="Li X.W."/>
            <person name="Jiao Y."/>
            <person name="Zhou C.C."/>
            <person name="Tu T."/>
            <person name="Chai C.Y."/>
            <person name="Gao J.L."/>
            <person name="Fan L.J."/>
            <person name="van de Weg E."/>
            <person name="Wang J.Y."/>
            <person name="Gao Z.S."/>
        </authorList>
    </citation>
    <scope>NUCLEOTIDE SEQUENCE [LARGE SCALE GENOMIC DNA]</scope>
    <source>
        <tissue evidence="3">Leaves</tissue>
    </source>
</reference>
<evidence type="ECO:0000313" key="4">
    <source>
        <dbReference type="Proteomes" id="UP000516437"/>
    </source>
</evidence>
<dbReference type="Proteomes" id="UP000516437">
    <property type="component" value="Chromosome 3"/>
</dbReference>
<organism evidence="3 4">
    <name type="scientific">Morella rubra</name>
    <name type="common">Chinese bayberry</name>
    <dbReference type="NCBI Taxonomy" id="262757"/>
    <lineage>
        <taxon>Eukaryota</taxon>
        <taxon>Viridiplantae</taxon>
        <taxon>Streptophyta</taxon>
        <taxon>Embryophyta</taxon>
        <taxon>Tracheophyta</taxon>
        <taxon>Spermatophyta</taxon>
        <taxon>Magnoliopsida</taxon>
        <taxon>eudicotyledons</taxon>
        <taxon>Gunneridae</taxon>
        <taxon>Pentapetalae</taxon>
        <taxon>rosids</taxon>
        <taxon>fabids</taxon>
        <taxon>Fagales</taxon>
        <taxon>Myricaceae</taxon>
        <taxon>Morella</taxon>
    </lineage>
</organism>
<feature type="region of interest" description="Disordered" evidence="1">
    <location>
        <begin position="91"/>
        <end position="111"/>
    </location>
</feature>